<gene>
    <name evidence="6" type="ORF">DI556_00450</name>
</gene>
<dbReference type="Gene3D" id="3.30.465.10">
    <property type="match status" value="1"/>
</dbReference>
<dbReference type="GO" id="GO:0022904">
    <property type="term" value="P:respiratory electron transport chain"/>
    <property type="evidence" value="ECO:0007669"/>
    <property type="project" value="TreeGrafter"/>
</dbReference>
<comment type="similarity">
    <text evidence="2">Belongs to the FAD-binding oxidoreductase/transferase type 4 family.</text>
</comment>
<dbReference type="Gene3D" id="3.30.70.2190">
    <property type="match status" value="1"/>
</dbReference>
<dbReference type="FunFam" id="1.10.45.10:FF:000001">
    <property type="entry name" value="D-lactate dehydrogenase mitochondrial"/>
    <property type="match status" value="1"/>
</dbReference>
<dbReference type="InterPro" id="IPR016171">
    <property type="entry name" value="Vanillyl_alc_oxidase_C-sub2"/>
</dbReference>
<reference evidence="6 7" key="1">
    <citation type="submission" date="2017-08" db="EMBL/GenBank/DDBJ databases">
        <title>Infants hospitalized years apart are colonized by the same room-sourced microbial strains.</title>
        <authorList>
            <person name="Brooks B."/>
            <person name="Olm M.R."/>
            <person name="Firek B.A."/>
            <person name="Baker R."/>
            <person name="Thomas B.C."/>
            <person name="Morowitz M.J."/>
            <person name="Banfield J.F."/>
        </authorList>
    </citation>
    <scope>NUCLEOTIDE SEQUENCE [LARGE SCALE GENOMIC DNA]</scope>
    <source>
        <strain evidence="6">S2_005_002_R2_34</strain>
    </source>
</reference>
<evidence type="ECO:0000256" key="4">
    <source>
        <dbReference type="ARBA" id="ARBA00022827"/>
    </source>
</evidence>
<evidence type="ECO:0000259" key="5">
    <source>
        <dbReference type="PROSITE" id="PS51387"/>
    </source>
</evidence>
<dbReference type="InterPro" id="IPR006094">
    <property type="entry name" value="Oxid_FAD_bind_N"/>
</dbReference>
<dbReference type="Gene3D" id="3.30.70.2740">
    <property type="match status" value="1"/>
</dbReference>
<comment type="cofactor">
    <cofactor evidence="1">
        <name>FAD</name>
        <dbReference type="ChEBI" id="CHEBI:57692"/>
    </cofactor>
</comment>
<dbReference type="Proteomes" id="UP000249185">
    <property type="component" value="Unassembled WGS sequence"/>
</dbReference>
<evidence type="ECO:0000256" key="2">
    <source>
        <dbReference type="ARBA" id="ARBA00008000"/>
    </source>
</evidence>
<dbReference type="InterPro" id="IPR004113">
    <property type="entry name" value="FAD-bd_oxidored_4_C"/>
</dbReference>
<dbReference type="EMBL" id="QFPW01000001">
    <property type="protein sequence ID" value="PZQ52173.1"/>
    <property type="molecule type" value="Genomic_DNA"/>
</dbReference>
<dbReference type="InterPro" id="IPR016164">
    <property type="entry name" value="FAD-linked_Oxase-like_C"/>
</dbReference>
<dbReference type="GO" id="GO:0071949">
    <property type="term" value="F:FAD binding"/>
    <property type="evidence" value="ECO:0007669"/>
    <property type="project" value="InterPro"/>
</dbReference>
<dbReference type="PANTHER" id="PTHR43716:SF2">
    <property type="entry name" value="BLL6224 PROTEIN"/>
    <property type="match status" value="1"/>
</dbReference>
<dbReference type="Pfam" id="PF01565">
    <property type="entry name" value="FAD_binding_4"/>
    <property type="match status" value="1"/>
</dbReference>
<evidence type="ECO:0000256" key="3">
    <source>
        <dbReference type="ARBA" id="ARBA00022630"/>
    </source>
</evidence>
<name>A0A2W5QBN3_RHOSU</name>
<dbReference type="PANTHER" id="PTHR43716">
    <property type="entry name" value="D-2-HYDROXYGLUTARATE DEHYDROGENASE, MITOCHONDRIAL"/>
    <property type="match status" value="1"/>
</dbReference>
<dbReference type="InterPro" id="IPR016169">
    <property type="entry name" value="FAD-bd_PCMH_sub2"/>
</dbReference>
<dbReference type="InterPro" id="IPR051264">
    <property type="entry name" value="FAD-oxidored/transferase_4"/>
</dbReference>
<dbReference type="SUPFAM" id="SSF55103">
    <property type="entry name" value="FAD-linked oxidases, C-terminal domain"/>
    <property type="match status" value="1"/>
</dbReference>
<proteinExistence type="inferred from homology"/>
<feature type="domain" description="FAD-binding PCMH-type" evidence="5">
    <location>
        <begin position="41"/>
        <end position="222"/>
    </location>
</feature>
<dbReference type="SUPFAM" id="SSF56176">
    <property type="entry name" value="FAD-binding/transporter-associated domain-like"/>
    <property type="match status" value="1"/>
</dbReference>
<keyword evidence="3" id="KW-0285">Flavoprotein</keyword>
<protein>
    <submittedName>
        <fullName evidence="6">Hydroxyacid dehydrogenase</fullName>
    </submittedName>
</protein>
<comment type="caution">
    <text evidence="6">The sequence shown here is derived from an EMBL/GenBank/DDBJ whole genome shotgun (WGS) entry which is preliminary data.</text>
</comment>
<sequence length="474" mass="49730">MTEATLRDADGALLGRLEAALGPGGVVPPEPRYLEEPRGRYHGRAAAVLRPADVAGVQAAVRLCAEARVGIVPYSGGTGLVGGQVMSEGPLPVLISTERLRAIRDLDVVDDVLVAEAGVILAEAQAAARDRDRLFPLTLASEGSARIGGLLGTNAGGVNVVRYGNARALCLGIEAVMADGGLVSDLTRLHKNNMGYDLRDLLIGSEGTLGVITAASLRLFPIPRERATAWIPVASPAKALDLFHLARERLGTSIEAFELISAQGLAFLAEKLPEVAPPPAPETGWAVLAEVGDGPGSRIADRFEETLGEALERGIAVDALIAQSAAQRDAFWTVRERIPEANRLIGSISSHDISVPLSRLVEFIDRAAAAVEGVAPGLRINCFGHLGDGNLHFNVFPPRGVPRADFDPIRGRVKEAVHDLTHALGGSVSAEHGVGRLKTGDMARYADPGRLAAMRAIKAALDPRGILNPGAVLP</sequence>
<dbReference type="Gene3D" id="1.10.45.10">
    <property type="entry name" value="Vanillyl-alcohol Oxidase, Chain A, domain 4"/>
    <property type="match status" value="1"/>
</dbReference>
<dbReference type="Gene3D" id="3.30.43.10">
    <property type="entry name" value="Uridine Diphospho-n-acetylenolpyruvylglucosamine Reductase, domain 2"/>
    <property type="match status" value="1"/>
</dbReference>
<organism evidence="6 7">
    <name type="scientific">Rhodovulum sulfidophilum</name>
    <name type="common">Rhodobacter sulfidophilus</name>
    <dbReference type="NCBI Taxonomy" id="35806"/>
    <lineage>
        <taxon>Bacteria</taxon>
        <taxon>Pseudomonadati</taxon>
        <taxon>Pseudomonadota</taxon>
        <taxon>Alphaproteobacteria</taxon>
        <taxon>Rhodobacterales</taxon>
        <taxon>Paracoccaceae</taxon>
        <taxon>Rhodovulum</taxon>
    </lineage>
</organism>
<evidence type="ECO:0000256" key="1">
    <source>
        <dbReference type="ARBA" id="ARBA00001974"/>
    </source>
</evidence>
<dbReference type="InterPro" id="IPR016167">
    <property type="entry name" value="FAD-bd_PCMH_sub1"/>
</dbReference>
<dbReference type="PROSITE" id="PS51387">
    <property type="entry name" value="FAD_PCMH"/>
    <property type="match status" value="1"/>
</dbReference>
<evidence type="ECO:0000313" key="6">
    <source>
        <dbReference type="EMBL" id="PZQ52173.1"/>
    </source>
</evidence>
<dbReference type="InterPro" id="IPR036318">
    <property type="entry name" value="FAD-bd_PCMH-like_sf"/>
</dbReference>
<keyword evidence="4" id="KW-0274">FAD</keyword>
<dbReference type="GO" id="GO:0003824">
    <property type="term" value="F:catalytic activity"/>
    <property type="evidence" value="ECO:0007669"/>
    <property type="project" value="InterPro"/>
</dbReference>
<accession>A0A2W5QBN3</accession>
<dbReference type="AlphaFoldDB" id="A0A2W5QBN3"/>
<dbReference type="Pfam" id="PF02913">
    <property type="entry name" value="FAD-oxidase_C"/>
    <property type="match status" value="1"/>
</dbReference>
<evidence type="ECO:0000313" key="7">
    <source>
        <dbReference type="Proteomes" id="UP000249185"/>
    </source>
</evidence>
<dbReference type="InterPro" id="IPR016166">
    <property type="entry name" value="FAD-bd_PCMH"/>
</dbReference>